<evidence type="ECO:0000259" key="5">
    <source>
        <dbReference type="SMART" id="SM01310"/>
    </source>
</evidence>
<dbReference type="GO" id="GO:0043539">
    <property type="term" value="F:protein serine/threonine kinase activator activity"/>
    <property type="evidence" value="ECO:0007669"/>
    <property type="project" value="TreeGrafter"/>
</dbReference>
<protein>
    <recommendedName>
        <fullName evidence="8">Rapamycin-insensitive companion of mTOR</fullName>
    </recommendedName>
</protein>
<dbReference type="Pfam" id="PF14664">
    <property type="entry name" value="RICTOR_N"/>
    <property type="match status" value="1"/>
</dbReference>
<dbReference type="InterPro" id="IPR028267">
    <property type="entry name" value="Pianissimo_N"/>
</dbReference>
<dbReference type="SMART" id="SM01307">
    <property type="entry name" value="RICTOR_M"/>
    <property type="match status" value="1"/>
</dbReference>
<feature type="domain" description="Rapamycin-insensitive companion of mTOR middle" evidence="3">
    <location>
        <begin position="532"/>
        <end position="757"/>
    </location>
</feature>
<keyword evidence="7" id="KW-1185">Reference proteome</keyword>
<feature type="compositionally biased region" description="Basic and acidic residues" evidence="2">
    <location>
        <begin position="1072"/>
        <end position="1093"/>
    </location>
</feature>
<dbReference type="SUPFAM" id="SSF48371">
    <property type="entry name" value="ARM repeat"/>
    <property type="match status" value="1"/>
</dbReference>
<dbReference type="GO" id="GO:0038203">
    <property type="term" value="P:TORC2 signaling"/>
    <property type="evidence" value="ECO:0007669"/>
    <property type="project" value="TreeGrafter"/>
</dbReference>
<accession>A0A9P0HR97</accession>
<dbReference type="Pfam" id="PF14666">
    <property type="entry name" value="RICTOR_M"/>
    <property type="match status" value="1"/>
</dbReference>
<dbReference type="GO" id="GO:0031932">
    <property type="term" value="C:TORC2 complex"/>
    <property type="evidence" value="ECO:0007669"/>
    <property type="project" value="InterPro"/>
</dbReference>
<evidence type="ECO:0000259" key="3">
    <source>
        <dbReference type="SMART" id="SM01307"/>
    </source>
</evidence>
<sequence>MSEPWSFKGVSSGSEKMFHDPGEAMTDILANLALHKIVSEGRRIGYLNAFVKLISKPDTKYEDFGFTSEVILYCLRPICFLESTKLKNSAYRAVRHFVKTEEHVDILIKLKYDFLIAREITAGGIQLCRRILVVAPHKLTHAPVRAMVAFTHPSHTDNLQSAALAFLAETALLNPSVFITCGGVSALIQPLPSLRSPKMTEALLGPLLYLANRPSTRHKSGLSLQCLTASVYMDPSFTSNKHANSGNGHVRWSTTALICLLRSWTGLLHLCQGKRQAIYSIVNSLYISHLQKPILELLYELFQLVQPEWTDEMSVALSAVSPSRWQDNYRIAEGFVAAEAAVLVPHLAKAGVNLVEVHRAVVLYLFLDANLLDAIVHVIVSDDSFLSVHATILLGEILHLVHTILPPELVSLTPGLPNLISYAVRGSPVNLFPSYNEVKGKVEECFNIGNTEDLWSAYKSSLGKFINSEFNSPQLGQGCNPNHSSEAQGRALSAILAISCLHKKPPTPSLYLSHLISCLKEPQQTEEKPPPIAHCTCDEAIKETGVMTSKDPYVWNWDVIRAVLKRHGETIRKSTDSNRKLFLRRLVNFLLPVTGQYGRTEIGSDRKLSYRLTLAALSLLSMLLASPEESDSHKYLLELLGAIRLQLEDITTAKSAHDCLLSPVNISSSLCQDYFLFIGHLTRAPAGRKALEKARIYQQLLELVKTTNQECYIKLIVSTLDYSNDEMARRILKYSLESKSVSCRLYATKILHTLIRIGIGHNKSLMNFVIGLIVCQAGDPDRNVSQAALETLQEAAYCKEYVEEIVDQKPCLLRHGDSGLLLLIRCLSTEQGFQALHQANFVEGQFAKWGTHYNYRYVTIVESLLSTQCSNGNKEVFLPPHLYQQLACHQQGLAMILADPYVAKLIQVLERSKDPETDEELMEVKTALYSLSGIASVLDDSITYHMVRIATTSNIYSLRAVAIIAVSNVATSPHGVSKLQALGWYSVCHNRHERWPLIPSRVVHPAFENEVITSESEKSPLFDLPEESLSVDGYGEESFWSFAGGRTQRVHERRSATLPHNTCTPAIYHNRSYSESKAEQSDSSDYAKYEGGRKSRSNSYTDSSTSGDSTTYIRHHSISERVQTLSPIPSTGSLVTYHHPHTRRASIMSSFSRSISIKIVKYILIFYHFMSIKFSFNKQLFLFLVCINRILNIINQFLG</sequence>
<dbReference type="Proteomes" id="UP001152798">
    <property type="component" value="Chromosome 6"/>
</dbReference>
<dbReference type="InterPro" id="IPR029452">
    <property type="entry name" value="RICTOR_V"/>
</dbReference>
<dbReference type="InterPro" id="IPR029451">
    <property type="entry name" value="RICTOR_M"/>
</dbReference>
<evidence type="ECO:0000313" key="7">
    <source>
        <dbReference type="Proteomes" id="UP001152798"/>
    </source>
</evidence>
<name>A0A9P0HR97_NEZVI</name>
<feature type="compositionally biased region" description="Low complexity" evidence="2">
    <location>
        <begin position="1097"/>
        <end position="1110"/>
    </location>
</feature>
<dbReference type="GO" id="GO:0051897">
    <property type="term" value="P:positive regulation of phosphatidylinositol 3-kinase/protein kinase B signal transduction"/>
    <property type="evidence" value="ECO:0007669"/>
    <property type="project" value="TreeGrafter"/>
</dbReference>
<dbReference type="OrthoDB" id="271111at2759"/>
<dbReference type="PANTHER" id="PTHR13298">
    <property type="entry name" value="CYTOSOLIC REGULATOR PIANISSIMO"/>
    <property type="match status" value="1"/>
</dbReference>
<evidence type="ECO:0000256" key="1">
    <source>
        <dbReference type="ARBA" id="ARBA00008878"/>
    </source>
</evidence>
<evidence type="ECO:0000313" key="6">
    <source>
        <dbReference type="EMBL" id="CAH1405996.1"/>
    </source>
</evidence>
<proteinExistence type="inferred from homology"/>
<organism evidence="6 7">
    <name type="scientific">Nezara viridula</name>
    <name type="common">Southern green stink bug</name>
    <name type="synonym">Cimex viridulus</name>
    <dbReference type="NCBI Taxonomy" id="85310"/>
    <lineage>
        <taxon>Eukaryota</taxon>
        <taxon>Metazoa</taxon>
        <taxon>Ecdysozoa</taxon>
        <taxon>Arthropoda</taxon>
        <taxon>Hexapoda</taxon>
        <taxon>Insecta</taxon>
        <taxon>Pterygota</taxon>
        <taxon>Neoptera</taxon>
        <taxon>Paraneoptera</taxon>
        <taxon>Hemiptera</taxon>
        <taxon>Heteroptera</taxon>
        <taxon>Panheteroptera</taxon>
        <taxon>Pentatomomorpha</taxon>
        <taxon>Pentatomoidea</taxon>
        <taxon>Pentatomidae</taxon>
        <taxon>Pentatominae</taxon>
        <taxon>Nezara</taxon>
    </lineage>
</organism>
<evidence type="ECO:0008006" key="8">
    <source>
        <dbReference type="Google" id="ProtNLM"/>
    </source>
</evidence>
<dbReference type="AlphaFoldDB" id="A0A9P0HR97"/>
<dbReference type="InterPro" id="IPR028268">
    <property type="entry name" value="Pianissimo_fam"/>
</dbReference>
<comment type="similarity">
    <text evidence="1">Belongs to the RICTOR family.</text>
</comment>
<reference evidence="6" key="1">
    <citation type="submission" date="2022-01" db="EMBL/GenBank/DDBJ databases">
        <authorList>
            <person name="King R."/>
        </authorList>
    </citation>
    <scope>NUCLEOTIDE SEQUENCE</scope>
</reference>
<gene>
    <name evidence="6" type="ORF">NEZAVI_LOCUS14043</name>
</gene>
<dbReference type="SMART" id="SM01310">
    <property type="entry name" value="RICTOR_V"/>
    <property type="match status" value="1"/>
</dbReference>
<dbReference type="PANTHER" id="PTHR13298:SF11">
    <property type="entry name" value="RAPAMYCIN-INSENSITIVE COMPANION OF MTOR"/>
    <property type="match status" value="1"/>
</dbReference>
<dbReference type="Pfam" id="PF14668">
    <property type="entry name" value="RICTOR_V"/>
    <property type="match status" value="1"/>
</dbReference>
<feature type="domain" description="Rapamycin-insensitive companion of mTOR N-terminal" evidence="4">
    <location>
        <begin position="44"/>
        <end position="406"/>
    </location>
</feature>
<dbReference type="SMART" id="SM01303">
    <property type="entry name" value="RasGEF_N_2"/>
    <property type="match status" value="1"/>
</dbReference>
<dbReference type="EMBL" id="OV725082">
    <property type="protein sequence ID" value="CAH1405996.1"/>
    <property type="molecule type" value="Genomic_DNA"/>
</dbReference>
<dbReference type="InterPro" id="IPR016024">
    <property type="entry name" value="ARM-type_fold"/>
</dbReference>
<evidence type="ECO:0000256" key="2">
    <source>
        <dbReference type="SAM" id="MobiDB-lite"/>
    </source>
</evidence>
<evidence type="ECO:0000259" key="4">
    <source>
        <dbReference type="SMART" id="SM01308"/>
    </source>
</evidence>
<dbReference type="SMART" id="SM01308">
    <property type="entry name" value="RICTOR_N"/>
    <property type="match status" value="1"/>
</dbReference>
<feature type="region of interest" description="Disordered" evidence="2">
    <location>
        <begin position="1069"/>
        <end position="1110"/>
    </location>
</feature>
<dbReference type="Pfam" id="PF14663">
    <property type="entry name" value="RasGEF_N_2"/>
    <property type="match status" value="1"/>
</dbReference>
<dbReference type="InterPro" id="IPR029453">
    <property type="entry name" value="Rictor_IV"/>
</dbReference>
<feature type="domain" description="Rapamycin-insensitive companion of mTOR" evidence="5">
    <location>
        <begin position="921"/>
        <end position="986"/>
    </location>
</feature>